<accession>A0AAV7W3A4</accession>
<dbReference type="GO" id="GO:0016020">
    <property type="term" value="C:membrane"/>
    <property type="evidence" value="ECO:0007669"/>
    <property type="project" value="UniProtKB-SubCell"/>
</dbReference>
<keyword evidence="2 5" id="KW-0812">Transmembrane</keyword>
<name>A0AAV7W3A4_PLEWA</name>
<dbReference type="EMBL" id="JANPWB010000002">
    <property type="protein sequence ID" value="KAJ1207206.1"/>
    <property type="molecule type" value="Genomic_DNA"/>
</dbReference>
<feature type="transmembrane region" description="Helical" evidence="5">
    <location>
        <begin position="30"/>
        <end position="48"/>
    </location>
</feature>
<feature type="transmembrane region" description="Helical" evidence="5">
    <location>
        <begin position="119"/>
        <end position="138"/>
    </location>
</feature>
<proteinExistence type="predicted"/>
<organism evidence="7 8">
    <name type="scientific">Pleurodeles waltl</name>
    <name type="common">Iberian ribbed newt</name>
    <dbReference type="NCBI Taxonomy" id="8319"/>
    <lineage>
        <taxon>Eukaryota</taxon>
        <taxon>Metazoa</taxon>
        <taxon>Chordata</taxon>
        <taxon>Craniata</taxon>
        <taxon>Vertebrata</taxon>
        <taxon>Euteleostomi</taxon>
        <taxon>Amphibia</taxon>
        <taxon>Batrachia</taxon>
        <taxon>Caudata</taxon>
        <taxon>Salamandroidea</taxon>
        <taxon>Salamandridae</taxon>
        <taxon>Pleurodelinae</taxon>
        <taxon>Pleurodeles</taxon>
    </lineage>
</organism>
<dbReference type="Proteomes" id="UP001066276">
    <property type="component" value="Chromosome 1_2"/>
</dbReference>
<evidence type="ECO:0000256" key="1">
    <source>
        <dbReference type="ARBA" id="ARBA00004141"/>
    </source>
</evidence>
<evidence type="ECO:0000259" key="6">
    <source>
        <dbReference type="Pfam" id="PF03151"/>
    </source>
</evidence>
<dbReference type="AlphaFoldDB" id="A0AAV7W3A4"/>
<keyword evidence="8" id="KW-1185">Reference proteome</keyword>
<keyword evidence="4 5" id="KW-0472">Membrane</keyword>
<feature type="transmembrane region" description="Helical" evidence="5">
    <location>
        <begin position="270"/>
        <end position="291"/>
    </location>
</feature>
<evidence type="ECO:0000256" key="2">
    <source>
        <dbReference type="ARBA" id="ARBA00022692"/>
    </source>
</evidence>
<keyword evidence="3 5" id="KW-1133">Transmembrane helix</keyword>
<evidence type="ECO:0000313" key="8">
    <source>
        <dbReference type="Proteomes" id="UP001066276"/>
    </source>
</evidence>
<feature type="transmembrane region" description="Helical" evidence="5">
    <location>
        <begin position="176"/>
        <end position="196"/>
    </location>
</feature>
<reference evidence="7" key="1">
    <citation type="journal article" date="2022" name="bioRxiv">
        <title>Sequencing and chromosome-scale assembly of the giantPleurodeles waltlgenome.</title>
        <authorList>
            <person name="Brown T."/>
            <person name="Elewa A."/>
            <person name="Iarovenko S."/>
            <person name="Subramanian E."/>
            <person name="Araus A.J."/>
            <person name="Petzold A."/>
            <person name="Susuki M."/>
            <person name="Suzuki K.-i.T."/>
            <person name="Hayashi T."/>
            <person name="Toyoda A."/>
            <person name="Oliveira C."/>
            <person name="Osipova E."/>
            <person name="Leigh N.D."/>
            <person name="Simon A."/>
            <person name="Yun M.H."/>
        </authorList>
    </citation>
    <scope>NUCLEOTIDE SEQUENCE</scope>
    <source>
        <strain evidence="7">20211129_DDA</strain>
        <tissue evidence="7">Liver</tissue>
    </source>
</reference>
<protein>
    <recommendedName>
        <fullName evidence="6">Sugar phosphate transporter domain-containing protein</fullName>
    </recommendedName>
</protein>
<evidence type="ECO:0000256" key="3">
    <source>
        <dbReference type="ARBA" id="ARBA00022989"/>
    </source>
</evidence>
<feature type="transmembrane region" description="Helical" evidence="5">
    <location>
        <begin position="144"/>
        <end position="164"/>
    </location>
</feature>
<feature type="domain" description="Sugar phosphate transporter" evidence="6">
    <location>
        <begin position="33"/>
        <end position="287"/>
    </location>
</feature>
<evidence type="ECO:0000256" key="4">
    <source>
        <dbReference type="ARBA" id="ARBA00023136"/>
    </source>
</evidence>
<feature type="transmembrane region" description="Helical" evidence="5">
    <location>
        <begin position="216"/>
        <end position="238"/>
    </location>
</feature>
<dbReference type="InterPro" id="IPR004853">
    <property type="entry name" value="Sugar_P_trans_dom"/>
</dbReference>
<sequence>MVIVEQLAWGISATLCFSAMWHVRCQSFPSVTFLGIGQMGATIMILYFGKLKRIISFPDFDRQIPKKIFPLPLLYIANHLTGLSSTKKLSLPMFTVLRKFSIPMTLILEAIIIRKRYSLSIIWTVVAIIAGAIVAASHDLSFNLEGYIIVLLNDLFTAANGVYTKEKIDPKELGQYGVLFYNACFMIIPTAVYSYVTGDMYKAITFSEWTNIVFGAHFLISCLMGFLLLYTIVLCSFYNSALTTTVVGAIKNVSIAYIGILLGGDYHFSWLNFLGLNICMAGGLSYSFITLRGNVHPKNEKHFTDYIKLPPPVKV</sequence>
<comment type="caution">
    <text evidence="7">The sequence shown here is derived from an EMBL/GenBank/DDBJ whole genome shotgun (WGS) entry which is preliminary data.</text>
</comment>
<evidence type="ECO:0000313" key="7">
    <source>
        <dbReference type="EMBL" id="KAJ1207206.1"/>
    </source>
</evidence>
<dbReference type="PANTHER" id="PTHR11132">
    <property type="entry name" value="SOLUTE CARRIER FAMILY 35"/>
    <property type="match status" value="1"/>
</dbReference>
<comment type="subcellular location">
    <subcellularLocation>
        <location evidence="1">Membrane</location>
        <topology evidence="1">Multi-pass membrane protein</topology>
    </subcellularLocation>
</comment>
<feature type="transmembrane region" description="Helical" evidence="5">
    <location>
        <begin position="245"/>
        <end position="264"/>
    </location>
</feature>
<gene>
    <name evidence="7" type="ORF">NDU88_002598</name>
</gene>
<dbReference type="Pfam" id="PF03151">
    <property type="entry name" value="TPT"/>
    <property type="match status" value="1"/>
</dbReference>
<dbReference type="InterPro" id="IPR050186">
    <property type="entry name" value="TPT_transporter"/>
</dbReference>
<evidence type="ECO:0000256" key="5">
    <source>
        <dbReference type="SAM" id="Phobius"/>
    </source>
</evidence>